<dbReference type="GO" id="GO:0051287">
    <property type="term" value="F:NAD binding"/>
    <property type="evidence" value="ECO:0007669"/>
    <property type="project" value="InterPro"/>
</dbReference>
<dbReference type="RefSeq" id="WP_250827388.1">
    <property type="nucleotide sequence ID" value="NZ_JAMOIL010000012.1"/>
</dbReference>
<sequence length="312" mass="31258">MTATAVTPETSTPTEGLSVCVLGLGAMGLPMAQNLTTVATVHGFDPAAARAELAASSGITVHPDARSAAAPADVVLLAVRDGAQLSESLFGENGIAEVLSAGSVVLMTSTVGMGVVVEAAEKLAELGIGLVDAPLSGGPARAGAGDLLVVVGGTPSDREKAQPVLDAMSSTLVVVGDKAGDGQAMKTVNQLLCGVHIAAAAEALALADKLGLDLQRTLDGLQAGAAASFMLGNRGPRMLQAWDEDGAEVLSRLDIFVKDLGIVGKAAREHHLAAPVAVAAEQLFLLGEAQGLGLADDSAVIKTLAPQRPAQD</sequence>
<dbReference type="Gene3D" id="1.10.1040.10">
    <property type="entry name" value="N-(1-d-carboxylethyl)-l-norvaline Dehydrogenase, domain 2"/>
    <property type="match status" value="1"/>
</dbReference>
<dbReference type="InterPro" id="IPR029154">
    <property type="entry name" value="HIBADH-like_NADP-bd"/>
</dbReference>
<dbReference type="PIRSF" id="PIRSF000103">
    <property type="entry name" value="HIBADH"/>
    <property type="match status" value="1"/>
</dbReference>
<dbReference type="InterPro" id="IPR008927">
    <property type="entry name" value="6-PGluconate_DH-like_C_sf"/>
</dbReference>
<feature type="domain" description="6-phosphogluconate dehydrogenase NADP-binding" evidence="5">
    <location>
        <begin position="19"/>
        <end position="176"/>
    </location>
</feature>
<dbReference type="GO" id="GO:0016491">
    <property type="term" value="F:oxidoreductase activity"/>
    <property type="evidence" value="ECO:0007669"/>
    <property type="project" value="UniProtKB-KW"/>
</dbReference>
<dbReference type="EMBL" id="JAMOIL010000012">
    <property type="protein sequence ID" value="MCM0620862.1"/>
    <property type="molecule type" value="Genomic_DNA"/>
</dbReference>
<feature type="domain" description="3-hydroxyisobutyrate dehydrogenase-like NAD-binding" evidence="6">
    <location>
        <begin position="180"/>
        <end position="303"/>
    </location>
</feature>
<evidence type="ECO:0000259" key="5">
    <source>
        <dbReference type="Pfam" id="PF03446"/>
    </source>
</evidence>
<evidence type="ECO:0000256" key="4">
    <source>
        <dbReference type="PIRSR" id="PIRSR000103-1"/>
    </source>
</evidence>
<gene>
    <name evidence="7" type="ORF">M8330_11230</name>
</gene>
<feature type="active site" evidence="4">
    <location>
        <position position="186"/>
    </location>
</feature>
<proteinExistence type="inferred from homology"/>
<dbReference type="InterPro" id="IPR013328">
    <property type="entry name" value="6PGD_dom2"/>
</dbReference>
<comment type="similarity">
    <text evidence="1">Belongs to the HIBADH-related family.</text>
</comment>
<comment type="caution">
    <text evidence="7">The sequence shown here is derived from an EMBL/GenBank/DDBJ whole genome shotgun (WGS) entry which is preliminary data.</text>
</comment>
<dbReference type="Gene3D" id="3.40.50.720">
    <property type="entry name" value="NAD(P)-binding Rossmann-like Domain"/>
    <property type="match status" value="1"/>
</dbReference>
<accession>A0A9X2D7U0</accession>
<dbReference type="PROSITE" id="PS00895">
    <property type="entry name" value="3_HYDROXYISOBUT_DH"/>
    <property type="match status" value="1"/>
</dbReference>
<evidence type="ECO:0000256" key="1">
    <source>
        <dbReference type="ARBA" id="ARBA00009080"/>
    </source>
</evidence>
<dbReference type="GO" id="GO:0050661">
    <property type="term" value="F:NADP binding"/>
    <property type="evidence" value="ECO:0007669"/>
    <property type="project" value="InterPro"/>
</dbReference>
<dbReference type="GO" id="GO:0016054">
    <property type="term" value="P:organic acid catabolic process"/>
    <property type="evidence" value="ECO:0007669"/>
    <property type="project" value="UniProtKB-ARBA"/>
</dbReference>
<evidence type="ECO:0000313" key="8">
    <source>
        <dbReference type="Proteomes" id="UP001139485"/>
    </source>
</evidence>
<evidence type="ECO:0000256" key="3">
    <source>
        <dbReference type="ARBA" id="ARBA00023027"/>
    </source>
</evidence>
<dbReference type="InterPro" id="IPR006115">
    <property type="entry name" value="6PGDH_NADP-bd"/>
</dbReference>
<dbReference type="Proteomes" id="UP001139485">
    <property type="component" value="Unassembled WGS sequence"/>
</dbReference>
<organism evidence="7 8">
    <name type="scientific">Nocardioides bruguierae</name>
    <dbReference type="NCBI Taxonomy" id="2945102"/>
    <lineage>
        <taxon>Bacteria</taxon>
        <taxon>Bacillati</taxon>
        <taxon>Actinomycetota</taxon>
        <taxon>Actinomycetes</taxon>
        <taxon>Propionibacteriales</taxon>
        <taxon>Nocardioidaceae</taxon>
        <taxon>Nocardioides</taxon>
    </lineage>
</organism>
<dbReference type="SUPFAM" id="SSF48179">
    <property type="entry name" value="6-phosphogluconate dehydrogenase C-terminal domain-like"/>
    <property type="match status" value="1"/>
</dbReference>
<dbReference type="AlphaFoldDB" id="A0A9X2D7U0"/>
<keyword evidence="8" id="KW-1185">Reference proteome</keyword>
<keyword evidence="2" id="KW-0560">Oxidoreductase</keyword>
<name>A0A9X2D7U0_9ACTN</name>
<dbReference type="InterPro" id="IPR036291">
    <property type="entry name" value="NAD(P)-bd_dom_sf"/>
</dbReference>
<dbReference type="InterPro" id="IPR015815">
    <property type="entry name" value="HIBADH-related"/>
</dbReference>
<dbReference type="PANTHER" id="PTHR43060">
    <property type="entry name" value="3-HYDROXYISOBUTYRATE DEHYDROGENASE-LIKE 1, MITOCHONDRIAL-RELATED"/>
    <property type="match status" value="1"/>
</dbReference>
<evidence type="ECO:0000313" key="7">
    <source>
        <dbReference type="EMBL" id="MCM0620862.1"/>
    </source>
</evidence>
<keyword evidence="3" id="KW-0520">NAD</keyword>
<dbReference type="Pfam" id="PF14833">
    <property type="entry name" value="NAD_binding_11"/>
    <property type="match status" value="1"/>
</dbReference>
<dbReference type="Pfam" id="PF03446">
    <property type="entry name" value="NAD_binding_2"/>
    <property type="match status" value="1"/>
</dbReference>
<reference evidence="7" key="1">
    <citation type="submission" date="2022-05" db="EMBL/GenBank/DDBJ databases">
        <authorList>
            <person name="Tuo L."/>
        </authorList>
    </citation>
    <scope>NUCLEOTIDE SEQUENCE</scope>
    <source>
        <strain evidence="7">BSK12Z-4</strain>
    </source>
</reference>
<evidence type="ECO:0000259" key="6">
    <source>
        <dbReference type="Pfam" id="PF14833"/>
    </source>
</evidence>
<dbReference type="SUPFAM" id="SSF51735">
    <property type="entry name" value="NAD(P)-binding Rossmann-fold domains"/>
    <property type="match status" value="1"/>
</dbReference>
<protein>
    <submittedName>
        <fullName evidence="7">NAD(P)-dependent oxidoreductase</fullName>
    </submittedName>
</protein>
<dbReference type="InterPro" id="IPR002204">
    <property type="entry name" value="3-OH-isobutyrate_DH-rel_CS"/>
</dbReference>
<evidence type="ECO:0000256" key="2">
    <source>
        <dbReference type="ARBA" id="ARBA00023002"/>
    </source>
</evidence>